<organism evidence="16">
    <name type="scientific">Desulfacinum infernum</name>
    <dbReference type="NCBI Taxonomy" id="35837"/>
    <lineage>
        <taxon>Bacteria</taxon>
        <taxon>Pseudomonadati</taxon>
        <taxon>Thermodesulfobacteriota</taxon>
        <taxon>Syntrophobacteria</taxon>
        <taxon>Syntrophobacterales</taxon>
        <taxon>Syntrophobacteraceae</taxon>
        <taxon>Desulfacinum</taxon>
    </lineage>
</organism>
<gene>
    <name evidence="13" type="primary">atpF</name>
    <name evidence="16" type="ORF">ENS06_06765</name>
</gene>
<evidence type="ECO:0000256" key="8">
    <source>
        <dbReference type="ARBA" id="ARBA00023136"/>
    </source>
</evidence>
<feature type="coiled-coil region" evidence="15">
    <location>
        <begin position="41"/>
        <end position="127"/>
    </location>
</feature>
<proteinExistence type="inferred from homology"/>
<keyword evidence="13" id="KW-1003">Cell membrane</keyword>
<keyword evidence="4 13" id="KW-0812">Transmembrane</keyword>
<keyword evidence="6 13" id="KW-1133">Transmembrane helix</keyword>
<keyword evidence="2 13" id="KW-0813">Transport</keyword>
<name>A0A832EJG0_9BACT</name>
<evidence type="ECO:0000256" key="5">
    <source>
        <dbReference type="ARBA" id="ARBA00022781"/>
    </source>
</evidence>
<sequence length="141" mass="16266">MINVDVTLFIQMANFLLLLLLMNLVLYRPIRRLVAQRNELVSKQRAGIDKAESEAQKALREFEERLKAARAAGREKIQELKEAAYRTEKDLLSRASEEAAKEVQAVRERIQMEIGQVRAQLQAQIQEFSKEMAQRILGRSL</sequence>
<comment type="subcellular location">
    <subcellularLocation>
        <location evidence="13">Cell membrane</location>
        <topology evidence="13">Single-pass membrane protein</topology>
    </subcellularLocation>
    <subcellularLocation>
        <location evidence="12">Endomembrane system</location>
        <topology evidence="12">Single-pass membrane protein</topology>
    </subcellularLocation>
</comment>
<evidence type="ECO:0000256" key="9">
    <source>
        <dbReference type="ARBA" id="ARBA00023310"/>
    </source>
</evidence>
<evidence type="ECO:0000313" key="16">
    <source>
        <dbReference type="EMBL" id="HFK97013.1"/>
    </source>
</evidence>
<dbReference type="HAMAP" id="MF_01398">
    <property type="entry name" value="ATP_synth_b_bprime"/>
    <property type="match status" value="1"/>
</dbReference>
<dbReference type="InterPro" id="IPR002146">
    <property type="entry name" value="ATP_synth_b/b'su_bac/chlpt"/>
</dbReference>
<dbReference type="GO" id="GO:0045259">
    <property type="term" value="C:proton-transporting ATP synthase complex"/>
    <property type="evidence" value="ECO:0007669"/>
    <property type="project" value="UniProtKB-KW"/>
</dbReference>
<evidence type="ECO:0000256" key="4">
    <source>
        <dbReference type="ARBA" id="ARBA00022692"/>
    </source>
</evidence>
<keyword evidence="7 13" id="KW-0406">Ion transport</keyword>
<keyword evidence="15" id="KW-0175">Coiled coil</keyword>
<dbReference type="GO" id="GO:0012505">
    <property type="term" value="C:endomembrane system"/>
    <property type="evidence" value="ECO:0007669"/>
    <property type="project" value="UniProtKB-SubCell"/>
</dbReference>
<keyword evidence="3 13" id="KW-0138">CF(0)</keyword>
<comment type="function">
    <text evidence="10 13">F(1)F(0) ATP synthase produces ATP from ADP in the presence of a proton or sodium gradient. F-type ATPases consist of two structural domains, F(1) containing the extramembraneous catalytic core and F(0) containing the membrane proton channel, linked together by a central stalk and a peripheral stalk. During catalysis, ATP synthesis in the catalytic domain of F(1) is coupled via a rotary mechanism of the central stalk subunits to proton translocation.</text>
</comment>
<comment type="caution">
    <text evidence="16">The sequence shown here is derived from an EMBL/GenBank/DDBJ whole genome shotgun (WGS) entry which is preliminary data.</text>
</comment>
<dbReference type="Pfam" id="PF00430">
    <property type="entry name" value="ATP-synt_B"/>
    <property type="match status" value="1"/>
</dbReference>
<dbReference type="CDD" id="cd06503">
    <property type="entry name" value="ATP-synt_Fo_b"/>
    <property type="match status" value="1"/>
</dbReference>
<keyword evidence="9 13" id="KW-0066">ATP synthesis</keyword>
<evidence type="ECO:0000256" key="15">
    <source>
        <dbReference type="SAM" id="Coils"/>
    </source>
</evidence>
<keyword evidence="5 13" id="KW-0375">Hydrogen ion transport</keyword>
<keyword evidence="8 13" id="KW-0472">Membrane</keyword>
<evidence type="ECO:0000256" key="3">
    <source>
        <dbReference type="ARBA" id="ARBA00022547"/>
    </source>
</evidence>
<evidence type="ECO:0000256" key="13">
    <source>
        <dbReference type="HAMAP-Rule" id="MF_01398"/>
    </source>
</evidence>
<dbReference type="PANTHER" id="PTHR33445">
    <property type="entry name" value="ATP SYNTHASE SUBUNIT B', CHLOROPLASTIC"/>
    <property type="match status" value="1"/>
</dbReference>
<comment type="function">
    <text evidence="11">Component of the F(0) channel, it forms part of the peripheral stalk, linking F(1) to F(0). The b'-subunit is a diverged and duplicated form of b found in plants and photosynthetic bacteria.</text>
</comment>
<evidence type="ECO:0000256" key="11">
    <source>
        <dbReference type="ARBA" id="ARBA00025614"/>
    </source>
</evidence>
<evidence type="ECO:0000256" key="10">
    <source>
        <dbReference type="ARBA" id="ARBA00025198"/>
    </source>
</evidence>
<evidence type="ECO:0000256" key="7">
    <source>
        <dbReference type="ARBA" id="ARBA00023065"/>
    </source>
</evidence>
<dbReference type="GO" id="GO:0046961">
    <property type="term" value="F:proton-transporting ATPase activity, rotational mechanism"/>
    <property type="evidence" value="ECO:0007669"/>
    <property type="project" value="TreeGrafter"/>
</dbReference>
<reference evidence="16" key="1">
    <citation type="journal article" date="2020" name="mSystems">
        <title>Genome- and Community-Level Interaction Insights into Carbon Utilization and Element Cycling Functions of Hydrothermarchaeota in Hydrothermal Sediment.</title>
        <authorList>
            <person name="Zhou Z."/>
            <person name="Liu Y."/>
            <person name="Xu W."/>
            <person name="Pan J."/>
            <person name="Luo Z.H."/>
            <person name="Li M."/>
        </authorList>
    </citation>
    <scope>NUCLEOTIDE SEQUENCE [LARGE SCALE GENOMIC DNA]</scope>
    <source>
        <strain evidence="16">SpSt-456</strain>
    </source>
</reference>
<evidence type="ECO:0000256" key="12">
    <source>
        <dbReference type="ARBA" id="ARBA00037847"/>
    </source>
</evidence>
<protein>
    <recommendedName>
        <fullName evidence="13">ATP synthase subunit b</fullName>
    </recommendedName>
    <alternativeName>
        <fullName evidence="13">ATP synthase F(0) sector subunit b</fullName>
    </alternativeName>
    <alternativeName>
        <fullName evidence="13">ATPase subunit I</fullName>
    </alternativeName>
    <alternativeName>
        <fullName evidence="13">F-type ATPase subunit b</fullName>
        <shortName evidence="13">F-ATPase subunit b</shortName>
    </alternativeName>
</protein>
<evidence type="ECO:0000256" key="6">
    <source>
        <dbReference type="ARBA" id="ARBA00022989"/>
    </source>
</evidence>
<accession>A0A832EJG0</accession>
<comment type="subunit">
    <text evidence="13">F-type ATPases have 2 components, F(1) - the catalytic core - and F(0) - the membrane proton channel. F(1) has five subunits: alpha(3), beta(3), gamma(1), delta(1), epsilon(1). F(0) has three main subunits: a(1), b(2) and c(10-14). The alpha and beta chains form an alternating ring which encloses part of the gamma chain. F(1) is attached to F(0) by a central stalk formed by the gamma and epsilon chains, while a peripheral stalk is formed by the delta and b chains.</text>
</comment>
<comment type="similarity">
    <text evidence="1 13 14">Belongs to the ATPase B chain family.</text>
</comment>
<evidence type="ECO:0000256" key="2">
    <source>
        <dbReference type="ARBA" id="ARBA00022448"/>
    </source>
</evidence>
<dbReference type="EMBL" id="DSTK01000020">
    <property type="protein sequence ID" value="HFK97013.1"/>
    <property type="molecule type" value="Genomic_DNA"/>
</dbReference>
<dbReference type="GO" id="GO:0005886">
    <property type="term" value="C:plasma membrane"/>
    <property type="evidence" value="ECO:0007669"/>
    <property type="project" value="UniProtKB-SubCell"/>
</dbReference>
<dbReference type="PANTHER" id="PTHR33445:SF2">
    <property type="entry name" value="ATP SYNTHASE SUBUNIT B', CHLOROPLASTIC"/>
    <property type="match status" value="1"/>
</dbReference>
<dbReference type="InterPro" id="IPR050059">
    <property type="entry name" value="ATP_synthase_B_chain"/>
</dbReference>
<dbReference type="GO" id="GO:0046933">
    <property type="term" value="F:proton-transporting ATP synthase activity, rotational mechanism"/>
    <property type="evidence" value="ECO:0007669"/>
    <property type="project" value="UniProtKB-UniRule"/>
</dbReference>
<dbReference type="AlphaFoldDB" id="A0A832EJG0"/>
<evidence type="ECO:0000256" key="14">
    <source>
        <dbReference type="RuleBase" id="RU003848"/>
    </source>
</evidence>
<feature type="transmembrane region" description="Helical" evidence="13">
    <location>
        <begin position="6"/>
        <end position="27"/>
    </location>
</feature>
<evidence type="ECO:0000256" key="1">
    <source>
        <dbReference type="ARBA" id="ARBA00005513"/>
    </source>
</evidence>